<organism evidence="7 8">
    <name type="scientific">Mariprofundus ferrooxydans PV-1</name>
    <dbReference type="NCBI Taxonomy" id="314345"/>
    <lineage>
        <taxon>Bacteria</taxon>
        <taxon>Pseudomonadati</taxon>
        <taxon>Pseudomonadota</taxon>
        <taxon>Candidatius Mariprofundia</taxon>
        <taxon>Mariprofundales</taxon>
        <taxon>Mariprofundaceae</taxon>
        <taxon>Mariprofundus</taxon>
    </lineage>
</organism>
<dbReference type="Pfam" id="PF03170">
    <property type="entry name" value="BcsB"/>
    <property type="match status" value="2"/>
</dbReference>
<evidence type="ECO:0000256" key="2">
    <source>
        <dbReference type="ARBA" id="ARBA00022475"/>
    </source>
</evidence>
<keyword evidence="2 6" id="KW-1003">Cell membrane</keyword>
<keyword evidence="6" id="KW-0973">c-di-GMP</keyword>
<dbReference type="GO" id="GO:0006011">
    <property type="term" value="P:UDP-alpha-D-glucose metabolic process"/>
    <property type="evidence" value="ECO:0007669"/>
    <property type="project" value="InterPro"/>
</dbReference>
<keyword evidence="6" id="KW-0997">Cell inner membrane</keyword>
<keyword evidence="6" id="KW-0135">Cellulose biosynthesis</keyword>
<dbReference type="RefSeq" id="WP_009849123.1">
    <property type="nucleotide sequence ID" value="NZ_DS022294.1"/>
</dbReference>
<keyword evidence="5 6" id="KW-0472">Membrane</keyword>
<dbReference type="GO" id="GO:0030244">
    <property type="term" value="P:cellulose biosynthetic process"/>
    <property type="evidence" value="ECO:0007669"/>
    <property type="project" value="UniProtKB-KW"/>
</dbReference>
<comment type="subunit">
    <text evidence="6">Tightly associated with the cellulose synthase catalytic subunit.</text>
</comment>
<comment type="function">
    <text evidence="6">Binds the cellulose synthase activator, bis-(3'-5') cyclic diguanylic acid (c-di-GMP).</text>
</comment>
<comment type="similarity">
    <text evidence="6">Belongs to the AcsB/BcsB family.</text>
</comment>
<dbReference type="GO" id="GO:0005886">
    <property type="term" value="C:plasma membrane"/>
    <property type="evidence" value="ECO:0007669"/>
    <property type="project" value="UniProtKB-SubCell"/>
</dbReference>
<dbReference type="UniPathway" id="UPA00694"/>
<comment type="caution">
    <text evidence="7">The sequence shown here is derived from an EMBL/GenBank/DDBJ whole genome shotgun (WGS) entry which is preliminary data.</text>
</comment>
<accession>Q0EZ03</accession>
<evidence type="ECO:0000313" key="8">
    <source>
        <dbReference type="Proteomes" id="UP000005297"/>
    </source>
</evidence>
<keyword evidence="8" id="KW-1185">Reference proteome</keyword>
<dbReference type="OrthoDB" id="7315676at2"/>
<dbReference type="AlphaFoldDB" id="Q0EZ03"/>
<keyword evidence="3 6" id="KW-0812">Transmembrane</keyword>
<protein>
    <recommendedName>
        <fullName evidence="6">Cyclic di-GMP-binding protein</fullName>
    </recommendedName>
    <alternativeName>
        <fullName evidence="6">Cellulose synthase regulatory subunit</fullName>
    </alternativeName>
</protein>
<dbReference type="Gene3D" id="2.60.120.260">
    <property type="entry name" value="Galactose-binding domain-like"/>
    <property type="match status" value="2"/>
</dbReference>
<dbReference type="InParanoid" id="Q0EZ03"/>
<name>Q0EZ03_9PROT</name>
<evidence type="ECO:0000256" key="6">
    <source>
        <dbReference type="RuleBase" id="RU365021"/>
    </source>
</evidence>
<keyword evidence="4 6" id="KW-1133">Transmembrane helix</keyword>
<evidence type="ECO:0000256" key="3">
    <source>
        <dbReference type="ARBA" id="ARBA00022692"/>
    </source>
</evidence>
<dbReference type="PANTHER" id="PTHR39083:SF1">
    <property type="entry name" value="CYCLIC DI-GMP-BINDING PROTEIN"/>
    <property type="match status" value="1"/>
</dbReference>
<dbReference type="Gene3D" id="2.30.30.40">
    <property type="entry name" value="SH3 Domains"/>
    <property type="match status" value="1"/>
</dbReference>
<dbReference type="PANTHER" id="PTHR39083">
    <property type="entry name" value="CYCLIC DI-GMP-BINDING PROTEIN"/>
    <property type="match status" value="1"/>
</dbReference>
<evidence type="ECO:0000256" key="4">
    <source>
        <dbReference type="ARBA" id="ARBA00022989"/>
    </source>
</evidence>
<gene>
    <name evidence="7" type="ORF">SPV1_07996</name>
</gene>
<evidence type="ECO:0000313" key="7">
    <source>
        <dbReference type="EMBL" id="EAU54621.1"/>
    </source>
</evidence>
<evidence type="ECO:0000256" key="1">
    <source>
        <dbReference type="ARBA" id="ARBA00004162"/>
    </source>
</evidence>
<comment type="pathway">
    <text evidence="6">Glycan metabolism; bacterial cellulose biosynthesis.</text>
</comment>
<sequence>MRSYHEMINIVRRVLLPIFLLLFSQVALADIGDRLEVLENNAVLYAGPSSTASHLASLNAGEQMVEMERQGGWVFVSLKRSGNQGWILSRQVRKAPAHIIAAAAKAQPAAAAKSTKREGKARMVVKKVPEPIVANPDTPFATRNVSLDDLGFRKGIMFEGATVSHATTFFFPAPLDSRITNGALRLLFRASPDLNKFANFRVSINDIPYKQLELPHDSGMHELDLLLPSSAFHGKLVKVTISAILPVSDDRCFDDRLSNVFLHIMPESSLSISYQPLERSIRDAWRLLPNKVTISLSQGALSKDQFASTLAVMALLADKGKEVNLVRLPTVGDIVIAPKSALAGLATDVSGSVPEQTDNLMMAHFANRSAIVVTDPYDVQPMYLLDDNWKILAAGDHYRVYRPDSLRAHGGPMGLEGDAGFYSLPLSTLGMNTDVKYLTREVSWRTMVSPFALPMGTQPDFLNLEVVAPVRWKDDPNYELYVFLNDVLVKSARLADNGVKQHFTVNLPSEYQKQFNDIRVVIQHDIEEGDCHGVMPSDYVQIMPDSALVVKKESTVSPAKFSDLSRYFLSGFDTYMESSYLDHPEQVLHLMARLASDFPLVIDHSRLHFVSSSEVVNPDGPFVAVGHFPMGESIEAPVRFDKGHVKIQTPKGQTYFDLSNLTKVTVAEIVKAPSAFGMWITPADNAELPVTNRLDLAEDNVAFIDSQGVIKTMNSAEPSLAQVYYPDVEDWFDVLGKYKFWLMVALWFLLTMVVVYLYRMSRSNKIAREADDSFYQSEEEKMRASAAADMGDSLDHLDEHR</sequence>
<proteinExistence type="inferred from homology"/>
<feature type="transmembrane region" description="Helical" evidence="6">
    <location>
        <begin position="740"/>
        <end position="758"/>
    </location>
</feature>
<dbReference type="EMBL" id="AATS01000007">
    <property type="protein sequence ID" value="EAU54621.1"/>
    <property type="molecule type" value="Genomic_DNA"/>
</dbReference>
<reference evidence="7 8" key="1">
    <citation type="submission" date="2006-09" db="EMBL/GenBank/DDBJ databases">
        <authorList>
            <person name="Emerson D."/>
            <person name="Ferriera S."/>
            <person name="Johnson J."/>
            <person name="Kravitz S."/>
            <person name="Halpern A."/>
            <person name="Remington K."/>
            <person name="Beeson K."/>
            <person name="Tran B."/>
            <person name="Rogers Y.-H."/>
            <person name="Friedman R."/>
            <person name="Venter J.C."/>
        </authorList>
    </citation>
    <scope>NUCLEOTIDE SEQUENCE [LARGE SCALE GENOMIC DNA]</scope>
    <source>
        <strain evidence="7 8">PV-1</strain>
    </source>
</reference>
<dbReference type="HOGENOM" id="CLU_351197_0_0_0"/>
<dbReference type="eggNOG" id="ENOG502Z7K2">
    <property type="taxonomic scope" value="Bacteria"/>
</dbReference>
<evidence type="ECO:0000256" key="5">
    <source>
        <dbReference type="ARBA" id="ARBA00023136"/>
    </source>
</evidence>
<dbReference type="InterPro" id="IPR018513">
    <property type="entry name" value="Cell_synthase_bac"/>
</dbReference>
<comment type="subcellular location">
    <subcellularLocation>
        <location evidence="6">Cell inner membrane</location>
    </subcellularLocation>
    <subcellularLocation>
        <location evidence="1">Cell membrane</location>
        <topology evidence="1">Single-pass membrane protein</topology>
    </subcellularLocation>
</comment>
<dbReference type="Proteomes" id="UP000005297">
    <property type="component" value="Unassembled WGS sequence"/>
</dbReference>